<protein>
    <recommendedName>
        <fullName evidence="3">HEPN domain-containing protein</fullName>
    </recommendedName>
</protein>
<evidence type="ECO:0000313" key="2">
    <source>
        <dbReference type="Proteomes" id="UP000250223"/>
    </source>
</evidence>
<dbReference type="AlphaFoldDB" id="A0A2X2VWJ4"/>
<dbReference type="RefSeq" id="WP_111921198.1">
    <property type="nucleotide sequence ID" value="NZ_UAWC01000001.1"/>
</dbReference>
<accession>A0A2X2VWJ4</accession>
<organism evidence="1 2">
    <name type="scientific">Clostridium cochlearium</name>
    <dbReference type="NCBI Taxonomy" id="1494"/>
    <lineage>
        <taxon>Bacteria</taxon>
        <taxon>Bacillati</taxon>
        <taxon>Bacillota</taxon>
        <taxon>Clostridia</taxon>
        <taxon>Eubacteriales</taxon>
        <taxon>Clostridiaceae</taxon>
        <taxon>Clostridium</taxon>
    </lineage>
</organism>
<evidence type="ECO:0000313" key="1">
    <source>
        <dbReference type="EMBL" id="SQB33586.1"/>
    </source>
</evidence>
<reference evidence="1 2" key="1">
    <citation type="submission" date="2018-06" db="EMBL/GenBank/DDBJ databases">
        <authorList>
            <consortium name="Pathogen Informatics"/>
            <person name="Doyle S."/>
        </authorList>
    </citation>
    <scope>NUCLEOTIDE SEQUENCE [LARGE SCALE GENOMIC DNA]</scope>
    <source>
        <strain evidence="1 2">NCTC13028</strain>
    </source>
</reference>
<name>A0A2X2VWJ4_CLOCO</name>
<gene>
    <name evidence="1" type="ORF">NCTC13028_00582</name>
</gene>
<sequence length="196" mass="23247">MEFNNKLFVEGDDRLERAYFGWEDSITKLESIKNGYKMAADDLVGIVLEKRENCVLEQYIYPIMFLYRHSIEISLKSIYFRVYGNSKKLKGGHSLDDLWKNCYTEIESTLNKKFDEKIKANVSNFLLELTKATTNKKVDCKAEVWRYSYDKNNKKFFPNKEAKMIDYKNLKYGMSQLYDALDYLYDVVDEILSRKC</sequence>
<dbReference type="Proteomes" id="UP000250223">
    <property type="component" value="Unassembled WGS sequence"/>
</dbReference>
<proteinExistence type="predicted"/>
<dbReference type="EMBL" id="UAWC01000001">
    <property type="protein sequence ID" value="SQB33586.1"/>
    <property type="molecule type" value="Genomic_DNA"/>
</dbReference>
<evidence type="ECO:0008006" key="3">
    <source>
        <dbReference type="Google" id="ProtNLM"/>
    </source>
</evidence>